<evidence type="ECO:0000313" key="6">
    <source>
        <dbReference type="Proteomes" id="UP000316304"/>
    </source>
</evidence>
<dbReference type="SUPFAM" id="SSF55347">
    <property type="entry name" value="Glyceraldehyde-3-phosphate dehydrogenase-like, C-terminal domain"/>
    <property type="match status" value="1"/>
</dbReference>
<dbReference type="PANTHER" id="PTHR43708">
    <property type="entry name" value="CONSERVED EXPRESSED OXIDOREDUCTASE (EUROFUNG)"/>
    <property type="match status" value="1"/>
</dbReference>
<evidence type="ECO:0000259" key="4">
    <source>
        <dbReference type="Pfam" id="PF02894"/>
    </source>
</evidence>
<dbReference type="EC" id="1.1.1.292" evidence="5"/>
<dbReference type="InterPro" id="IPR000683">
    <property type="entry name" value="Gfo/Idh/MocA-like_OxRdtase_N"/>
</dbReference>
<dbReference type="InterPro" id="IPR036291">
    <property type="entry name" value="NAD(P)-bd_dom_sf"/>
</dbReference>
<comment type="similarity">
    <text evidence="1">Belongs to the Gfo/Idh/MocA family.</text>
</comment>
<dbReference type="Pfam" id="PF02894">
    <property type="entry name" value="GFO_IDH_MocA_C"/>
    <property type="match status" value="1"/>
</dbReference>
<feature type="domain" description="Gfo/Idh/MocA-like oxidoreductase N-terminal" evidence="3">
    <location>
        <begin position="65"/>
        <end position="183"/>
    </location>
</feature>
<dbReference type="InterPro" id="IPR004104">
    <property type="entry name" value="Gfo/Idh/MocA-like_OxRdtase_C"/>
</dbReference>
<reference evidence="5 6" key="1">
    <citation type="submission" date="2019-02" db="EMBL/GenBank/DDBJ databases">
        <title>Deep-cultivation of Planctomycetes and their phenomic and genomic characterization uncovers novel biology.</title>
        <authorList>
            <person name="Wiegand S."/>
            <person name="Jogler M."/>
            <person name="Boedeker C."/>
            <person name="Pinto D."/>
            <person name="Vollmers J."/>
            <person name="Rivas-Marin E."/>
            <person name="Kohn T."/>
            <person name="Peeters S.H."/>
            <person name="Heuer A."/>
            <person name="Rast P."/>
            <person name="Oberbeckmann S."/>
            <person name="Bunk B."/>
            <person name="Jeske O."/>
            <person name="Meyerdierks A."/>
            <person name="Storesund J.E."/>
            <person name="Kallscheuer N."/>
            <person name="Luecker S."/>
            <person name="Lage O.M."/>
            <person name="Pohl T."/>
            <person name="Merkel B.J."/>
            <person name="Hornburger P."/>
            <person name="Mueller R.-W."/>
            <person name="Bruemmer F."/>
            <person name="Labrenz M."/>
            <person name="Spormann A.M."/>
            <person name="Op Den Camp H."/>
            <person name="Overmann J."/>
            <person name="Amann R."/>
            <person name="Jetten M.S.M."/>
            <person name="Mascher T."/>
            <person name="Medema M.H."/>
            <person name="Devos D.P."/>
            <person name="Kaster A.-K."/>
            <person name="Ovreas L."/>
            <person name="Rohde M."/>
            <person name="Galperin M.Y."/>
            <person name="Jogler C."/>
        </authorList>
    </citation>
    <scope>NUCLEOTIDE SEQUENCE [LARGE SCALE GENOMIC DNA]</scope>
    <source>
        <strain evidence="5 6">Pla52o</strain>
    </source>
</reference>
<keyword evidence="2 5" id="KW-0560">Oxidoreductase</keyword>
<proteinExistence type="inferred from homology"/>
<evidence type="ECO:0000256" key="2">
    <source>
        <dbReference type="ARBA" id="ARBA00023002"/>
    </source>
</evidence>
<name>A0A5C6CRQ4_9BACT</name>
<dbReference type="Proteomes" id="UP000316304">
    <property type="component" value="Unassembled WGS sequence"/>
</dbReference>
<sequence length="412" mass="46264">MTKHPLRPCLHRLGDAGGHLRPSGSLLSTFLILLAPSVLDVDALMDISDDLDFLPALPSHRDVPIGCIGSGFIMADCHLVAYRQAGFNPIAIASRSRKHAQEVADRHHLESSYDSYHAMLSDTRIRVVDIAVPPDIQLQVVHDVVRYPHVRGILAQKPLAANYDDAQRVVQLCADAGITLCVNQNMRYDQSVRACQSAIRRGYLGDPVLATLDMRAIPHWKPWQSRQGWMTCRIMSIHHLDTMRFWFGEPERVFASFRTDPRTKFTHVDGIGLYILEYKNGLRCMICDDVWTGPAREGAAEDLGIRWRVEGTEGLARGTIGWPKYPLREPSTIDFTNISTGIWHQPRWEQAWFPDAFVGPMAELLIALESGTAPTMSGRDHLKTMALVDACYQSAQQHRAILLPSDMDCPIR</sequence>
<dbReference type="EMBL" id="SJPT01000001">
    <property type="protein sequence ID" value="TWU26217.1"/>
    <property type="molecule type" value="Genomic_DNA"/>
</dbReference>
<dbReference type="InterPro" id="IPR051317">
    <property type="entry name" value="Gfo/Idh/MocA_oxidoreduct"/>
</dbReference>
<evidence type="ECO:0000313" key="5">
    <source>
        <dbReference type="EMBL" id="TWU26217.1"/>
    </source>
</evidence>
<gene>
    <name evidence="5" type="primary">afr_2</name>
    <name evidence="5" type="ORF">Pla52o_00700</name>
</gene>
<feature type="domain" description="Gfo/Idh/MocA-like oxidoreductase C-terminal" evidence="4">
    <location>
        <begin position="197"/>
        <end position="399"/>
    </location>
</feature>
<organism evidence="5 6">
    <name type="scientific">Novipirellula galeiformis</name>
    <dbReference type="NCBI Taxonomy" id="2528004"/>
    <lineage>
        <taxon>Bacteria</taxon>
        <taxon>Pseudomonadati</taxon>
        <taxon>Planctomycetota</taxon>
        <taxon>Planctomycetia</taxon>
        <taxon>Pirellulales</taxon>
        <taxon>Pirellulaceae</taxon>
        <taxon>Novipirellula</taxon>
    </lineage>
</organism>
<dbReference type="SUPFAM" id="SSF51735">
    <property type="entry name" value="NAD(P)-binding Rossmann-fold domains"/>
    <property type="match status" value="1"/>
</dbReference>
<dbReference type="GO" id="GO:0033712">
    <property type="term" value="F:1,5-anhydro-D-fructose reductase (1,5-anhydro-D-mannitol-forming) activity"/>
    <property type="evidence" value="ECO:0007669"/>
    <property type="project" value="UniProtKB-EC"/>
</dbReference>
<dbReference type="GO" id="GO:0000166">
    <property type="term" value="F:nucleotide binding"/>
    <property type="evidence" value="ECO:0007669"/>
    <property type="project" value="InterPro"/>
</dbReference>
<dbReference type="PANTHER" id="PTHR43708:SF5">
    <property type="entry name" value="CONSERVED EXPRESSED OXIDOREDUCTASE (EUROFUNG)-RELATED"/>
    <property type="match status" value="1"/>
</dbReference>
<evidence type="ECO:0000256" key="1">
    <source>
        <dbReference type="ARBA" id="ARBA00010928"/>
    </source>
</evidence>
<keyword evidence="6" id="KW-1185">Reference proteome</keyword>
<dbReference type="AlphaFoldDB" id="A0A5C6CRQ4"/>
<dbReference type="Gene3D" id="3.40.50.720">
    <property type="entry name" value="NAD(P)-binding Rossmann-like Domain"/>
    <property type="match status" value="1"/>
</dbReference>
<evidence type="ECO:0000259" key="3">
    <source>
        <dbReference type="Pfam" id="PF01408"/>
    </source>
</evidence>
<dbReference type="Gene3D" id="3.30.360.10">
    <property type="entry name" value="Dihydrodipicolinate Reductase, domain 2"/>
    <property type="match status" value="1"/>
</dbReference>
<accession>A0A5C6CRQ4</accession>
<protein>
    <submittedName>
        <fullName evidence="5">1,5-anhydro-D-fructose reductase</fullName>
        <ecNumber evidence="5">1.1.1.292</ecNumber>
    </submittedName>
</protein>
<dbReference type="Pfam" id="PF01408">
    <property type="entry name" value="GFO_IDH_MocA"/>
    <property type="match status" value="1"/>
</dbReference>
<comment type="caution">
    <text evidence="5">The sequence shown here is derived from an EMBL/GenBank/DDBJ whole genome shotgun (WGS) entry which is preliminary data.</text>
</comment>